<name>A0A1M5YVQ8_9BACT</name>
<organism evidence="1 2">
    <name type="scientific">Desulfofustis glycolicus DSM 9705</name>
    <dbReference type="NCBI Taxonomy" id="1121409"/>
    <lineage>
        <taxon>Bacteria</taxon>
        <taxon>Pseudomonadati</taxon>
        <taxon>Thermodesulfobacteriota</taxon>
        <taxon>Desulfobulbia</taxon>
        <taxon>Desulfobulbales</taxon>
        <taxon>Desulfocapsaceae</taxon>
        <taxon>Desulfofustis</taxon>
    </lineage>
</organism>
<evidence type="ECO:0000313" key="2">
    <source>
        <dbReference type="Proteomes" id="UP000184139"/>
    </source>
</evidence>
<dbReference type="STRING" id="1121409.SAMN02745124_04460"/>
<sequence>MLTSAVRKVLQGRNRLEQVSFRTFRAYHSFTARFTSPNTVNKKGSVEGLAGYARRNYLVPVPEAASIEELNARLLAQYPAYGSRHVLADHEQSVAALHEAEREHLLALPAALFGNSK</sequence>
<accession>A0A1M5YVQ8</accession>
<evidence type="ECO:0000313" key="1">
    <source>
        <dbReference type="EMBL" id="SHI15633.1"/>
    </source>
</evidence>
<keyword evidence="2" id="KW-1185">Reference proteome</keyword>
<dbReference type="OrthoDB" id="9798623at2"/>
<dbReference type="AlphaFoldDB" id="A0A1M5YVQ8"/>
<dbReference type="EMBL" id="FQXS01000064">
    <property type="protein sequence ID" value="SHI15633.1"/>
    <property type="molecule type" value="Genomic_DNA"/>
</dbReference>
<dbReference type="Proteomes" id="UP000184139">
    <property type="component" value="Unassembled WGS sequence"/>
</dbReference>
<reference evidence="1 2" key="1">
    <citation type="submission" date="2016-11" db="EMBL/GenBank/DDBJ databases">
        <authorList>
            <person name="Jaros S."/>
            <person name="Januszkiewicz K."/>
            <person name="Wedrychowicz H."/>
        </authorList>
    </citation>
    <scope>NUCLEOTIDE SEQUENCE [LARGE SCALE GENOMIC DNA]</scope>
    <source>
        <strain evidence="1 2">DSM 9705</strain>
    </source>
</reference>
<gene>
    <name evidence="1" type="ORF">SAMN02745124_04460</name>
</gene>
<protein>
    <submittedName>
        <fullName evidence="1">Uncharacterized protein</fullName>
    </submittedName>
</protein>
<proteinExistence type="predicted"/>
<dbReference type="RefSeq" id="WP_143166135.1">
    <property type="nucleotide sequence ID" value="NZ_FQXS01000064.1"/>
</dbReference>